<comment type="similarity">
    <text evidence="1">Belongs to the DprA/Smf family.</text>
</comment>
<reference evidence="5 6" key="1">
    <citation type="submission" date="2018-07" db="EMBL/GenBank/DDBJ databases">
        <title>Genomic Encyclopedia of Type Strains, Phase IV (KMG-IV): sequencing the most valuable type-strain genomes for metagenomic binning, comparative biology and taxonomic classification.</title>
        <authorList>
            <person name="Goeker M."/>
        </authorList>
    </citation>
    <scope>NUCLEOTIDE SEQUENCE [LARGE SCALE GENOMIC DNA]</scope>
    <source>
        <strain evidence="5 6">DSM 21410</strain>
    </source>
</reference>
<dbReference type="RefSeq" id="WP_114366521.1">
    <property type="nucleotide sequence ID" value="NZ_BHZF01000001.1"/>
</dbReference>
<dbReference type="EMBL" id="QPJS01000006">
    <property type="protein sequence ID" value="RCX01927.1"/>
    <property type="molecule type" value="Genomic_DNA"/>
</dbReference>
<sequence length="377" mass="41838">MTQTLHPTDDELFYFLALHMIPGIGPALAKTLISYHHTARQVFQTKISALSTTPGIGRVLAERIQNFLKDHGRQVEMEYNYLKKNNIQILAFYSPDFPSRLKNIPSSPSILFYKGNINLNDFHLVAIVGTRKATPYGSLVTKKIVEDLKKYNVCIVSGLAYGIDVIAHKAALEHGIPTLAVLAHGLDRIYPPLHTPVAKEISASGGLLTEYFRGSKPDKENFPVRNRIVAGMCEVVIVVEAADSGGALITADFARSYRREVFAVPGRLGDVYSEGTNQLIKQGEAHLFTDADDLANILHWDLPGRDQRPKIIQADLFPHLTDAEAEIYQLLKSTEKVHIDQIMMQTDLPLSKLLSMLTEMELKGAIISLPGKVFQAL</sequence>
<evidence type="ECO:0000313" key="5">
    <source>
        <dbReference type="EMBL" id="RCX01927.1"/>
    </source>
</evidence>
<dbReference type="Pfam" id="PF02481">
    <property type="entry name" value="DNA_processg_A"/>
    <property type="match status" value="1"/>
</dbReference>
<protein>
    <submittedName>
        <fullName evidence="5">DNA processing protein</fullName>
    </submittedName>
</protein>
<dbReference type="InterPro" id="IPR003488">
    <property type="entry name" value="DprA"/>
</dbReference>
<dbReference type="GO" id="GO:0009294">
    <property type="term" value="P:DNA-mediated transformation"/>
    <property type="evidence" value="ECO:0007669"/>
    <property type="project" value="InterPro"/>
</dbReference>
<feature type="domain" description="DprA winged helix" evidence="4">
    <location>
        <begin position="318"/>
        <end position="372"/>
    </location>
</feature>
<organism evidence="5 6">
    <name type="scientific">Schleiferia thermophila</name>
    <dbReference type="NCBI Taxonomy" id="884107"/>
    <lineage>
        <taxon>Bacteria</taxon>
        <taxon>Pseudomonadati</taxon>
        <taxon>Bacteroidota</taxon>
        <taxon>Flavobacteriia</taxon>
        <taxon>Flavobacteriales</taxon>
        <taxon>Schleiferiaceae</taxon>
        <taxon>Schleiferia</taxon>
    </lineage>
</organism>
<accession>A0A369A1H4</accession>
<evidence type="ECO:0000256" key="1">
    <source>
        <dbReference type="ARBA" id="ARBA00006525"/>
    </source>
</evidence>
<dbReference type="AlphaFoldDB" id="A0A369A1H4"/>
<dbReference type="InterPro" id="IPR010994">
    <property type="entry name" value="RuvA_2-like"/>
</dbReference>
<dbReference type="Pfam" id="PF17782">
    <property type="entry name" value="WHD_DprA"/>
    <property type="match status" value="1"/>
</dbReference>
<proteinExistence type="inferred from homology"/>
<evidence type="ECO:0000259" key="4">
    <source>
        <dbReference type="Pfam" id="PF17782"/>
    </source>
</evidence>
<dbReference type="Proteomes" id="UP000253517">
    <property type="component" value="Unassembled WGS sequence"/>
</dbReference>
<dbReference type="NCBIfam" id="TIGR00732">
    <property type="entry name" value="dprA"/>
    <property type="match status" value="1"/>
</dbReference>
<name>A0A369A1H4_9FLAO</name>
<gene>
    <name evidence="5" type="ORF">DES35_10626</name>
</gene>
<dbReference type="Pfam" id="PF14520">
    <property type="entry name" value="HHH_5"/>
    <property type="match status" value="1"/>
</dbReference>
<dbReference type="PANTHER" id="PTHR43022:SF1">
    <property type="entry name" value="PROTEIN SMF"/>
    <property type="match status" value="1"/>
</dbReference>
<keyword evidence="2" id="KW-0472">Membrane</keyword>
<dbReference type="Gene3D" id="1.10.10.10">
    <property type="entry name" value="Winged helix-like DNA-binding domain superfamily/Winged helix DNA-binding domain"/>
    <property type="match status" value="1"/>
</dbReference>
<evidence type="ECO:0000313" key="6">
    <source>
        <dbReference type="Proteomes" id="UP000253517"/>
    </source>
</evidence>
<evidence type="ECO:0000259" key="3">
    <source>
        <dbReference type="Pfam" id="PF02481"/>
    </source>
</evidence>
<feature type="domain" description="Smf/DprA SLOG" evidence="3">
    <location>
        <begin position="89"/>
        <end position="297"/>
    </location>
</feature>
<dbReference type="InterPro" id="IPR036388">
    <property type="entry name" value="WH-like_DNA-bd_sf"/>
</dbReference>
<evidence type="ECO:0000256" key="2">
    <source>
        <dbReference type="SAM" id="Phobius"/>
    </source>
</evidence>
<feature type="transmembrane region" description="Helical" evidence="2">
    <location>
        <begin position="12"/>
        <end position="33"/>
    </location>
</feature>
<keyword evidence="2" id="KW-1133">Transmembrane helix</keyword>
<dbReference type="Gene3D" id="3.40.50.450">
    <property type="match status" value="1"/>
</dbReference>
<dbReference type="SUPFAM" id="SSF102405">
    <property type="entry name" value="MCP/YpsA-like"/>
    <property type="match status" value="1"/>
</dbReference>
<keyword evidence="2" id="KW-0812">Transmembrane</keyword>
<dbReference type="InterPro" id="IPR057666">
    <property type="entry name" value="DrpA_SLOG"/>
</dbReference>
<keyword evidence="6" id="KW-1185">Reference proteome</keyword>
<dbReference type="SUPFAM" id="SSF47781">
    <property type="entry name" value="RuvA domain 2-like"/>
    <property type="match status" value="1"/>
</dbReference>
<dbReference type="InterPro" id="IPR041614">
    <property type="entry name" value="DprA_WH"/>
</dbReference>
<comment type="caution">
    <text evidence="5">The sequence shown here is derived from an EMBL/GenBank/DDBJ whole genome shotgun (WGS) entry which is preliminary data.</text>
</comment>
<dbReference type="PANTHER" id="PTHR43022">
    <property type="entry name" value="PROTEIN SMF"/>
    <property type="match status" value="1"/>
</dbReference>